<proteinExistence type="predicted"/>
<reference evidence="2 3" key="1">
    <citation type="submission" date="2020-10" db="EMBL/GenBank/DDBJ databases">
        <title>Plant Genome Project.</title>
        <authorList>
            <person name="Zhang R.-G."/>
        </authorList>
    </citation>
    <scope>NUCLEOTIDE SEQUENCE [LARGE SCALE GENOMIC DNA]</scope>
    <source>
        <strain evidence="2">FAFU-HL-1</strain>
        <tissue evidence="2">Leaf</tissue>
    </source>
</reference>
<organism evidence="2 3">
    <name type="scientific">Salix dunnii</name>
    <dbReference type="NCBI Taxonomy" id="1413687"/>
    <lineage>
        <taxon>Eukaryota</taxon>
        <taxon>Viridiplantae</taxon>
        <taxon>Streptophyta</taxon>
        <taxon>Embryophyta</taxon>
        <taxon>Tracheophyta</taxon>
        <taxon>Spermatophyta</taxon>
        <taxon>Magnoliopsida</taxon>
        <taxon>eudicotyledons</taxon>
        <taxon>Gunneridae</taxon>
        <taxon>Pentapetalae</taxon>
        <taxon>rosids</taxon>
        <taxon>fabids</taxon>
        <taxon>Malpighiales</taxon>
        <taxon>Salicaceae</taxon>
        <taxon>Saliceae</taxon>
        <taxon>Salix</taxon>
    </lineage>
</organism>
<comment type="caution">
    <text evidence="2">The sequence shown here is derived from an EMBL/GenBank/DDBJ whole genome shotgun (WGS) entry which is preliminary data.</text>
</comment>
<evidence type="ECO:0000256" key="1">
    <source>
        <dbReference type="SAM" id="MobiDB-lite"/>
    </source>
</evidence>
<dbReference type="AlphaFoldDB" id="A0A835JJK1"/>
<evidence type="ECO:0000313" key="3">
    <source>
        <dbReference type="Proteomes" id="UP000657918"/>
    </source>
</evidence>
<keyword evidence="3" id="KW-1185">Reference proteome</keyword>
<feature type="region of interest" description="Disordered" evidence="1">
    <location>
        <begin position="22"/>
        <end position="54"/>
    </location>
</feature>
<name>A0A835JJK1_9ROSI</name>
<gene>
    <name evidence="2" type="ORF">SADUNF_Sadunf13G0001900</name>
</gene>
<evidence type="ECO:0000313" key="2">
    <source>
        <dbReference type="EMBL" id="KAF9669798.1"/>
    </source>
</evidence>
<dbReference type="OrthoDB" id="847418at2759"/>
<dbReference type="Proteomes" id="UP000657918">
    <property type="component" value="Unassembled WGS sequence"/>
</dbReference>
<dbReference type="PANTHER" id="PTHR33511">
    <property type="entry name" value="OS06G0632400 PROTEIN"/>
    <property type="match status" value="1"/>
</dbReference>
<accession>A0A835JJK1</accession>
<sequence length="96" mass="10835">MDDPKEMKNARKLEKNVGQLTKLKGRRPRRTGDDACDGVTSPRKTRPFDDDRGPYVFVEPDPRVDSKATIFIANFHAARVSESERQIYQQAAGKSA</sequence>
<protein>
    <submittedName>
        <fullName evidence="2">Uncharacterized protein</fullName>
    </submittedName>
</protein>
<dbReference type="EMBL" id="JADGMS010000013">
    <property type="protein sequence ID" value="KAF9669798.1"/>
    <property type="molecule type" value="Genomic_DNA"/>
</dbReference>